<evidence type="ECO:0000256" key="3">
    <source>
        <dbReference type="ARBA" id="ARBA00020984"/>
    </source>
</evidence>
<dbReference type="GO" id="GO:0007030">
    <property type="term" value="P:Golgi organization"/>
    <property type="evidence" value="ECO:0007669"/>
    <property type="project" value="TreeGrafter"/>
</dbReference>
<evidence type="ECO:0000256" key="6">
    <source>
        <dbReference type="ARBA" id="ARBA00023034"/>
    </source>
</evidence>
<name>A0AAN9EUH4_CLITE</name>
<dbReference type="PANTHER" id="PTHR21443">
    <property type="entry name" value="CONSERVED OLIGOMERIC GOLGI COMPLEX COMPONENT 7"/>
    <property type="match status" value="1"/>
</dbReference>
<dbReference type="PANTHER" id="PTHR21443:SF0">
    <property type="entry name" value="CONSERVED OLIGOMERIC GOLGI COMPLEX SUBUNIT 7"/>
    <property type="match status" value="1"/>
</dbReference>
<dbReference type="Proteomes" id="UP001359559">
    <property type="component" value="Unassembled WGS sequence"/>
</dbReference>
<sequence>MIRCELNVRETAIVVIVDGSVIARLKRKRFSEEEVHSGGTMMLDLGPFSNENFDPKKWINSACQSRHPQDSLDKHLLDMEMKLQMASRKSPRRSRTRAPPLSPASPAPRATSSASATTPFLSVQLCTLSSRSSRRYQPFPPSHSFEVHIHCTNSKPTSLIRSWPCSSQEDGAAHETLRDAAGLTQLSSTVEDVFASGDLPRAAETLANMGHYLSAVGEVAEFANIRKQLEVLEDRLDMMVQPRLTDALSNRKVY</sequence>
<evidence type="ECO:0000256" key="5">
    <source>
        <dbReference type="ARBA" id="ARBA00022927"/>
    </source>
</evidence>
<dbReference type="InterPro" id="IPR019335">
    <property type="entry name" value="COG7"/>
</dbReference>
<dbReference type="EMBL" id="JAYKXN010000008">
    <property type="protein sequence ID" value="KAK7263957.1"/>
    <property type="molecule type" value="Genomic_DNA"/>
</dbReference>
<evidence type="ECO:0000256" key="8">
    <source>
        <dbReference type="ARBA" id="ARBA00031345"/>
    </source>
</evidence>
<gene>
    <name evidence="10" type="ORF">RJT34_31557</name>
</gene>
<dbReference type="Pfam" id="PF10191">
    <property type="entry name" value="COG7"/>
    <property type="match status" value="2"/>
</dbReference>
<feature type="region of interest" description="Disordered" evidence="9">
    <location>
        <begin position="85"/>
        <end position="116"/>
    </location>
</feature>
<keyword evidence="11" id="KW-1185">Reference proteome</keyword>
<organism evidence="10 11">
    <name type="scientific">Clitoria ternatea</name>
    <name type="common">Butterfly pea</name>
    <dbReference type="NCBI Taxonomy" id="43366"/>
    <lineage>
        <taxon>Eukaryota</taxon>
        <taxon>Viridiplantae</taxon>
        <taxon>Streptophyta</taxon>
        <taxon>Embryophyta</taxon>
        <taxon>Tracheophyta</taxon>
        <taxon>Spermatophyta</taxon>
        <taxon>Magnoliopsida</taxon>
        <taxon>eudicotyledons</taxon>
        <taxon>Gunneridae</taxon>
        <taxon>Pentapetalae</taxon>
        <taxon>rosids</taxon>
        <taxon>fabids</taxon>
        <taxon>Fabales</taxon>
        <taxon>Fabaceae</taxon>
        <taxon>Papilionoideae</taxon>
        <taxon>50 kb inversion clade</taxon>
        <taxon>NPAAA clade</taxon>
        <taxon>indigoferoid/millettioid clade</taxon>
        <taxon>Phaseoleae</taxon>
        <taxon>Clitoria</taxon>
    </lineage>
</organism>
<feature type="compositionally biased region" description="Low complexity" evidence="9">
    <location>
        <begin position="107"/>
        <end position="116"/>
    </location>
</feature>
<keyword evidence="5" id="KW-0653">Protein transport</keyword>
<evidence type="ECO:0000256" key="2">
    <source>
        <dbReference type="ARBA" id="ARBA00005831"/>
    </source>
</evidence>
<evidence type="ECO:0000313" key="10">
    <source>
        <dbReference type="EMBL" id="KAK7263957.1"/>
    </source>
</evidence>
<comment type="subcellular location">
    <subcellularLocation>
        <location evidence="1">Golgi apparatus membrane</location>
        <topology evidence="1">Peripheral membrane protein</topology>
    </subcellularLocation>
</comment>
<dbReference type="AlphaFoldDB" id="A0AAN9EUH4"/>
<dbReference type="GO" id="GO:0017119">
    <property type="term" value="C:Golgi transport complex"/>
    <property type="evidence" value="ECO:0007669"/>
    <property type="project" value="InterPro"/>
</dbReference>
<evidence type="ECO:0000256" key="9">
    <source>
        <dbReference type="SAM" id="MobiDB-lite"/>
    </source>
</evidence>
<protein>
    <recommendedName>
        <fullName evidence="3">Conserved oligomeric Golgi complex subunit 7</fullName>
    </recommendedName>
    <alternativeName>
        <fullName evidence="8">Component of oligomeric Golgi complex 7</fullName>
    </alternativeName>
</protein>
<evidence type="ECO:0000313" key="11">
    <source>
        <dbReference type="Proteomes" id="UP001359559"/>
    </source>
</evidence>
<keyword evidence="4" id="KW-0813">Transport</keyword>
<evidence type="ECO:0000256" key="1">
    <source>
        <dbReference type="ARBA" id="ARBA00004395"/>
    </source>
</evidence>
<reference evidence="10 11" key="1">
    <citation type="submission" date="2024-01" db="EMBL/GenBank/DDBJ databases">
        <title>The genomes of 5 underutilized Papilionoideae crops provide insights into root nodulation and disease resistance.</title>
        <authorList>
            <person name="Yuan L."/>
        </authorList>
    </citation>
    <scope>NUCLEOTIDE SEQUENCE [LARGE SCALE GENOMIC DNA]</scope>
    <source>
        <strain evidence="10">LY-2023</strain>
        <tissue evidence="10">Leaf</tissue>
    </source>
</reference>
<evidence type="ECO:0000256" key="4">
    <source>
        <dbReference type="ARBA" id="ARBA00022448"/>
    </source>
</evidence>
<dbReference type="GO" id="GO:0006886">
    <property type="term" value="P:intracellular protein transport"/>
    <property type="evidence" value="ECO:0007669"/>
    <property type="project" value="InterPro"/>
</dbReference>
<keyword evidence="7" id="KW-0472">Membrane</keyword>
<dbReference type="GO" id="GO:0000139">
    <property type="term" value="C:Golgi membrane"/>
    <property type="evidence" value="ECO:0007669"/>
    <property type="project" value="UniProtKB-SubCell"/>
</dbReference>
<comment type="similarity">
    <text evidence="2">Belongs to the COG7 family.</text>
</comment>
<dbReference type="GO" id="GO:0006890">
    <property type="term" value="P:retrograde vesicle-mediated transport, Golgi to endoplasmic reticulum"/>
    <property type="evidence" value="ECO:0007669"/>
    <property type="project" value="TreeGrafter"/>
</dbReference>
<comment type="caution">
    <text evidence="10">The sequence shown here is derived from an EMBL/GenBank/DDBJ whole genome shotgun (WGS) entry which is preliminary data.</text>
</comment>
<keyword evidence="6" id="KW-0333">Golgi apparatus</keyword>
<proteinExistence type="inferred from homology"/>
<evidence type="ECO:0000256" key="7">
    <source>
        <dbReference type="ARBA" id="ARBA00023136"/>
    </source>
</evidence>
<accession>A0AAN9EUH4</accession>